<feature type="domain" description="4Fe4S-binding SPASM" evidence="1">
    <location>
        <begin position="178"/>
        <end position="246"/>
    </location>
</feature>
<dbReference type="Gene3D" id="3.20.20.70">
    <property type="entry name" value="Aldolase class I"/>
    <property type="match status" value="1"/>
</dbReference>
<dbReference type="AlphaFoldDB" id="A0A382WYZ9"/>
<sequence length="274" mass="31645">EKAIDDKIVNFMFYTNGTYLKKYKDILGKISGKLGNRLNNNRPRLHIQVSFDGEPINTMERHTKKGASQKMSDHVYDSYLDFKKSGFSIGLKQTISARNFKHLFETWKWHYDRGEYYGPTPDTHGDDPKSEDVVSLEEYNRHLKDLAKNMLKISKYCINNNIDPRKTFKWFEKSRANCGAGMNYLSVDLDGKLYPCHGCMYRQRDDHLLGSIKDNFQEVVDASLVKFQGALKDFMTNGILDCNNCDADFCMKCPAGSFDNAEKKSPDNTYAEQW</sequence>
<evidence type="ECO:0000259" key="1">
    <source>
        <dbReference type="Pfam" id="PF13186"/>
    </source>
</evidence>
<organism evidence="2">
    <name type="scientific">marine metagenome</name>
    <dbReference type="NCBI Taxonomy" id="408172"/>
    <lineage>
        <taxon>unclassified sequences</taxon>
        <taxon>metagenomes</taxon>
        <taxon>ecological metagenomes</taxon>
    </lineage>
</organism>
<reference evidence="2" key="1">
    <citation type="submission" date="2018-05" db="EMBL/GenBank/DDBJ databases">
        <authorList>
            <person name="Lanie J.A."/>
            <person name="Ng W.-L."/>
            <person name="Kazmierczak K.M."/>
            <person name="Andrzejewski T.M."/>
            <person name="Davidsen T.M."/>
            <person name="Wayne K.J."/>
            <person name="Tettelin H."/>
            <person name="Glass J.I."/>
            <person name="Rusch D."/>
            <person name="Podicherti R."/>
            <person name="Tsui H.-C.T."/>
            <person name="Winkler M.E."/>
        </authorList>
    </citation>
    <scope>NUCLEOTIDE SEQUENCE</scope>
</reference>
<dbReference type="EMBL" id="UINC01163498">
    <property type="protein sequence ID" value="SVD63839.1"/>
    <property type="molecule type" value="Genomic_DNA"/>
</dbReference>
<dbReference type="InterPro" id="IPR050377">
    <property type="entry name" value="Radical_SAM_PqqE_MftC-like"/>
</dbReference>
<name>A0A382WYZ9_9ZZZZ</name>
<dbReference type="PANTHER" id="PTHR11228:SF7">
    <property type="entry name" value="PQQA PEPTIDE CYCLASE"/>
    <property type="match status" value="1"/>
</dbReference>
<dbReference type="PANTHER" id="PTHR11228">
    <property type="entry name" value="RADICAL SAM DOMAIN PROTEIN"/>
    <property type="match status" value="1"/>
</dbReference>
<gene>
    <name evidence="2" type="ORF">METZ01_LOCUS416693</name>
</gene>
<dbReference type="SUPFAM" id="SSF102114">
    <property type="entry name" value="Radical SAM enzymes"/>
    <property type="match status" value="1"/>
</dbReference>
<evidence type="ECO:0000313" key="2">
    <source>
        <dbReference type="EMBL" id="SVD63839.1"/>
    </source>
</evidence>
<feature type="non-terminal residue" evidence="2">
    <location>
        <position position="274"/>
    </location>
</feature>
<dbReference type="Pfam" id="PF13186">
    <property type="entry name" value="SPASM"/>
    <property type="match status" value="1"/>
</dbReference>
<proteinExistence type="predicted"/>
<dbReference type="InterPro" id="IPR013785">
    <property type="entry name" value="Aldolase_TIM"/>
</dbReference>
<accession>A0A382WYZ9</accession>
<dbReference type="InterPro" id="IPR058240">
    <property type="entry name" value="rSAM_sf"/>
</dbReference>
<dbReference type="InterPro" id="IPR023885">
    <property type="entry name" value="4Fe4S-binding_SPASM_dom"/>
</dbReference>
<feature type="non-terminal residue" evidence="2">
    <location>
        <position position="1"/>
    </location>
</feature>
<protein>
    <recommendedName>
        <fullName evidence="1">4Fe4S-binding SPASM domain-containing protein</fullName>
    </recommendedName>
</protein>
<dbReference type="NCBIfam" id="TIGR04085">
    <property type="entry name" value="rSAM_more_4Fe4S"/>
    <property type="match status" value="1"/>
</dbReference>